<feature type="coiled-coil region" evidence="10">
    <location>
        <begin position="72"/>
        <end position="106"/>
    </location>
</feature>
<dbReference type="PANTHER" id="PTHR20903">
    <property type="entry name" value="PREFOLDIN SUBUNIT 1-RELATED"/>
    <property type="match status" value="1"/>
</dbReference>
<dbReference type="CDD" id="cd23162">
    <property type="entry name" value="Prefoldin_beta_GimC"/>
    <property type="match status" value="1"/>
</dbReference>
<dbReference type="RefSeq" id="WP_128694997.1">
    <property type="nucleotide sequence ID" value="NZ_LHQS01000004.1"/>
</dbReference>
<evidence type="ECO:0000256" key="8">
    <source>
        <dbReference type="ARBA" id="ARBA00033461"/>
    </source>
</evidence>
<organism evidence="11 12">
    <name type="scientific">Methanoculleus taiwanensis</name>
    <dbReference type="NCBI Taxonomy" id="1550565"/>
    <lineage>
        <taxon>Archaea</taxon>
        <taxon>Methanobacteriati</taxon>
        <taxon>Methanobacteriota</taxon>
        <taxon>Stenosarchaea group</taxon>
        <taxon>Methanomicrobia</taxon>
        <taxon>Methanomicrobiales</taxon>
        <taxon>Methanomicrobiaceae</taxon>
        <taxon>Methanoculleus</taxon>
    </lineage>
</organism>
<dbReference type="GO" id="GO:0044183">
    <property type="term" value="F:protein folding chaperone"/>
    <property type="evidence" value="ECO:0007669"/>
    <property type="project" value="TreeGrafter"/>
</dbReference>
<keyword evidence="10" id="KW-0175">Coiled coil</keyword>
<evidence type="ECO:0000313" key="12">
    <source>
        <dbReference type="Proteomes" id="UP000290932"/>
    </source>
</evidence>
<accession>A0A498GX56</accession>
<dbReference type="Proteomes" id="UP000290932">
    <property type="component" value="Unassembled WGS sequence"/>
</dbReference>
<protein>
    <recommendedName>
        <fullName evidence="4 9">Prefoldin subunit beta</fullName>
    </recommendedName>
    <alternativeName>
        <fullName evidence="8 9">GimC subunit beta</fullName>
    </alternativeName>
</protein>
<dbReference type="GO" id="GO:0005737">
    <property type="term" value="C:cytoplasm"/>
    <property type="evidence" value="ECO:0007669"/>
    <property type="project" value="UniProtKB-SubCell"/>
</dbReference>
<name>A0A498GX56_9EURY</name>
<evidence type="ECO:0000256" key="4">
    <source>
        <dbReference type="ARBA" id="ARBA00016304"/>
    </source>
</evidence>
<dbReference type="Pfam" id="PF01920">
    <property type="entry name" value="Prefoldin_2"/>
    <property type="match status" value="1"/>
</dbReference>
<dbReference type="OrthoDB" id="107608at2157"/>
<dbReference type="AlphaFoldDB" id="A0A498GX56"/>
<evidence type="ECO:0000256" key="10">
    <source>
        <dbReference type="SAM" id="Coils"/>
    </source>
</evidence>
<comment type="subcellular location">
    <subcellularLocation>
        <location evidence="1 9">Cytoplasm</location>
    </subcellularLocation>
</comment>
<reference evidence="11 12" key="1">
    <citation type="journal article" date="2015" name="Int. J. Syst. Evol. Microbiol.">
        <title>Methanoculleus taiwanensis sp. nov., a methanogen isolated from deep marine sediment at the deformation front area near Taiwan.</title>
        <authorList>
            <person name="Weng C.Y."/>
            <person name="Chen S.C."/>
            <person name="Lai M.C."/>
            <person name="Wu S.Y."/>
            <person name="Lin S."/>
            <person name="Yang T.F."/>
            <person name="Chen P.C."/>
        </authorList>
    </citation>
    <scope>NUCLEOTIDE SEQUENCE [LARGE SCALE GENOMIC DNA]</scope>
    <source>
        <strain evidence="11 12">CYW4</strain>
    </source>
</reference>
<dbReference type="InterPro" id="IPR012713">
    <property type="entry name" value="PfdB"/>
</dbReference>
<proteinExistence type="inferred from homology"/>
<evidence type="ECO:0000256" key="2">
    <source>
        <dbReference type="ARBA" id="ARBA00008045"/>
    </source>
</evidence>
<keyword evidence="6 9" id="KW-0143">Chaperone</keyword>
<dbReference type="PANTHER" id="PTHR20903:SF0">
    <property type="entry name" value="PREFOLDIN SUBUNIT 1"/>
    <property type="match status" value="1"/>
</dbReference>
<dbReference type="GO" id="GO:0051082">
    <property type="term" value="F:unfolded protein binding"/>
    <property type="evidence" value="ECO:0007669"/>
    <property type="project" value="UniProtKB-UniRule"/>
</dbReference>
<dbReference type="NCBIfam" id="TIGR02338">
    <property type="entry name" value="gimC_beta"/>
    <property type="match status" value="1"/>
</dbReference>
<evidence type="ECO:0000256" key="5">
    <source>
        <dbReference type="ARBA" id="ARBA00022490"/>
    </source>
</evidence>
<comment type="similarity">
    <text evidence="2 9">Belongs to the prefoldin subunit beta family.</text>
</comment>
<sequence length="119" mass="13568">MDNIPPKVQNQLAMLQQMQQQLQTIVSQKAQYEMTVREARRAVEDLGDVPEDANVYMSVGNVMMQQSRDKVISSLNEKIETLDLRIKSLEKQEKMLQSRFEQLSTQIKGALEGKPQSAS</sequence>
<gene>
    <name evidence="9" type="primary">pfdB</name>
    <name evidence="11" type="ORF">ABH15_12895</name>
</gene>
<evidence type="ECO:0000256" key="7">
    <source>
        <dbReference type="ARBA" id="ARBA00025077"/>
    </source>
</evidence>
<dbReference type="Gene3D" id="1.10.287.370">
    <property type="match status" value="1"/>
</dbReference>
<comment type="caution">
    <text evidence="11">The sequence shown here is derived from an EMBL/GenBank/DDBJ whole genome shotgun (WGS) entry which is preliminary data.</text>
</comment>
<evidence type="ECO:0000256" key="3">
    <source>
        <dbReference type="ARBA" id="ARBA00011716"/>
    </source>
</evidence>
<dbReference type="InterPro" id="IPR009053">
    <property type="entry name" value="Prefoldin"/>
</dbReference>
<dbReference type="HAMAP" id="MF_00307">
    <property type="entry name" value="PfdB"/>
    <property type="match status" value="1"/>
</dbReference>
<dbReference type="InterPro" id="IPR002777">
    <property type="entry name" value="PFD_beta-like"/>
</dbReference>
<evidence type="ECO:0000256" key="6">
    <source>
        <dbReference type="ARBA" id="ARBA00023186"/>
    </source>
</evidence>
<dbReference type="SUPFAM" id="SSF46579">
    <property type="entry name" value="Prefoldin"/>
    <property type="match status" value="1"/>
</dbReference>
<comment type="subunit">
    <text evidence="3 9">Heterohexamer of two alpha and four beta subunits.</text>
</comment>
<evidence type="ECO:0000313" key="11">
    <source>
        <dbReference type="EMBL" id="RXE55118.1"/>
    </source>
</evidence>
<evidence type="ECO:0000256" key="1">
    <source>
        <dbReference type="ARBA" id="ARBA00004496"/>
    </source>
</evidence>
<dbReference type="GO" id="GO:0016272">
    <property type="term" value="C:prefoldin complex"/>
    <property type="evidence" value="ECO:0007669"/>
    <property type="project" value="UniProtKB-UniRule"/>
</dbReference>
<keyword evidence="12" id="KW-1185">Reference proteome</keyword>
<evidence type="ECO:0000256" key="9">
    <source>
        <dbReference type="HAMAP-Rule" id="MF_00307"/>
    </source>
</evidence>
<comment type="function">
    <text evidence="7 9">Molecular chaperone capable of stabilizing a range of proteins. Seems to fulfill an ATP-independent, HSP70-like function in archaeal de novo protein folding.</text>
</comment>
<keyword evidence="5 9" id="KW-0963">Cytoplasm</keyword>
<dbReference type="EMBL" id="LHQS01000004">
    <property type="protein sequence ID" value="RXE55118.1"/>
    <property type="molecule type" value="Genomic_DNA"/>
</dbReference>